<dbReference type="InterPro" id="IPR036259">
    <property type="entry name" value="MFS_trans_sf"/>
</dbReference>
<feature type="domain" description="Major facilitator superfamily (MFS) profile" evidence="7">
    <location>
        <begin position="34"/>
        <end position="489"/>
    </location>
</feature>
<evidence type="ECO:0000256" key="4">
    <source>
        <dbReference type="ARBA" id="ARBA00023136"/>
    </source>
</evidence>
<dbReference type="PROSITE" id="PS50850">
    <property type="entry name" value="MFS"/>
    <property type="match status" value="1"/>
</dbReference>
<dbReference type="GO" id="GO:0022857">
    <property type="term" value="F:transmembrane transporter activity"/>
    <property type="evidence" value="ECO:0007669"/>
    <property type="project" value="InterPro"/>
</dbReference>
<evidence type="ECO:0000313" key="8">
    <source>
        <dbReference type="EMBL" id="KAF2242277.1"/>
    </source>
</evidence>
<feature type="region of interest" description="Disordered" evidence="5">
    <location>
        <begin position="1"/>
        <end position="22"/>
    </location>
</feature>
<feature type="compositionally biased region" description="Basic and acidic residues" evidence="5">
    <location>
        <begin position="1"/>
        <end position="10"/>
    </location>
</feature>
<dbReference type="EMBL" id="ML987208">
    <property type="protein sequence ID" value="KAF2242277.1"/>
    <property type="molecule type" value="Genomic_DNA"/>
</dbReference>
<reference evidence="8" key="1">
    <citation type="journal article" date="2020" name="Stud. Mycol.">
        <title>101 Dothideomycetes genomes: a test case for predicting lifestyles and emergence of pathogens.</title>
        <authorList>
            <person name="Haridas S."/>
            <person name="Albert R."/>
            <person name="Binder M."/>
            <person name="Bloem J."/>
            <person name="Labutti K."/>
            <person name="Salamov A."/>
            <person name="Andreopoulos B."/>
            <person name="Baker S."/>
            <person name="Barry K."/>
            <person name="Bills G."/>
            <person name="Bluhm B."/>
            <person name="Cannon C."/>
            <person name="Castanera R."/>
            <person name="Culley D."/>
            <person name="Daum C."/>
            <person name="Ezra D."/>
            <person name="Gonzalez J."/>
            <person name="Henrissat B."/>
            <person name="Kuo A."/>
            <person name="Liang C."/>
            <person name="Lipzen A."/>
            <person name="Lutzoni F."/>
            <person name="Magnuson J."/>
            <person name="Mondo S."/>
            <person name="Nolan M."/>
            <person name="Ohm R."/>
            <person name="Pangilinan J."/>
            <person name="Park H.-J."/>
            <person name="Ramirez L."/>
            <person name="Alfaro M."/>
            <person name="Sun H."/>
            <person name="Tritt A."/>
            <person name="Yoshinaga Y."/>
            <person name="Zwiers L.-H."/>
            <person name="Turgeon B."/>
            <person name="Goodwin S."/>
            <person name="Spatafora J."/>
            <person name="Crous P."/>
            <person name="Grigoriev I."/>
        </authorList>
    </citation>
    <scope>NUCLEOTIDE SEQUENCE</scope>
    <source>
        <strain evidence="8">CBS 122368</strain>
    </source>
</reference>
<feature type="transmembrane region" description="Helical" evidence="6">
    <location>
        <begin position="292"/>
        <end position="314"/>
    </location>
</feature>
<feature type="transmembrane region" description="Helical" evidence="6">
    <location>
        <begin position="73"/>
        <end position="93"/>
    </location>
</feature>
<keyword evidence="9" id="KW-1185">Reference proteome</keyword>
<dbReference type="Pfam" id="PF07690">
    <property type="entry name" value="MFS_1"/>
    <property type="match status" value="1"/>
</dbReference>
<feature type="transmembrane region" description="Helical" evidence="6">
    <location>
        <begin position="437"/>
        <end position="455"/>
    </location>
</feature>
<accession>A0A6A6HW71</accession>
<sequence>MQAAARHHDLPLIPPPTQDERDPLRWPRGLKLAALGATAFINFTANFAGSGLSVATPVLQAQFRKTSNEVNNLLTFNFLLLGIGNLIWVPLGVKYGKRASLLASTLMLFAVLIWTAKETTFDGLLAARCLSGFASAAGESMVPSVVSDIFFLHERAAMMSGYTILISSASAIGPLLASFIVQYSRGGWVDYVWVCAALAGANTAAIYLLYPESNFNRPEESPHPISTPGMHLAKVETEKGETVRTEAMSRHCVSVVEKPWMSIWKTVISVDRDVNMLEVFVRPIIMLFRPSVLLAVFIYGTSLASQIIMIFAFPSLLMAPPYLFSSSGVGLMQIPAIIGFIVGCFAGGYATDVITAAVIRRQHGAVYAEQRLVSLIPGCAIAPAGCILIAFACSEKLHWVAIAFGFGMVSFGTVYAPNIAITYVVECYPRVAAECLVTINVFKNLVAFLFLYTAIDWVSARGWMQVYMIMFMLVSLGMLLAIPFYCFGRKWRGEVIMDRIDI</sequence>
<dbReference type="PANTHER" id="PTHR23502">
    <property type="entry name" value="MAJOR FACILITATOR SUPERFAMILY"/>
    <property type="match status" value="1"/>
</dbReference>
<dbReference type="OrthoDB" id="268400at2759"/>
<evidence type="ECO:0000256" key="3">
    <source>
        <dbReference type="ARBA" id="ARBA00022989"/>
    </source>
</evidence>
<evidence type="ECO:0000259" key="7">
    <source>
        <dbReference type="PROSITE" id="PS50850"/>
    </source>
</evidence>
<dbReference type="GeneID" id="54577646"/>
<dbReference type="SUPFAM" id="SSF103473">
    <property type="entry name" value="MFS general substrate transporter"/>
    <property type="match status" value="1"/>
</dbReference>
<dbReference type="PANTHER" id="PTHR23502:SF181">
    <property type="entry name" value="MAJOR FACILITATOR SUPERFAMILY (MFS) PROFILE DOMAIN-CONTAINING PROTEIN"/>
    <property type="match status" value="1"/>
</dbReference>
<feature type="transmembrane region" description="Helical" evidence="6">
    <location>
        <begin position="371"/>
        <end position="392"/>
    </location>
</feature>
<comment type="subcellular location">
    <subcellularLocation>
        <location evidence="1">Membrane</location>
        <topology evidence="1">Multi-pass membrane protein</topology>
    </subcellularLocation>
</comment>
<feature type="transmembrane region" description="Helical" evidence="6">
    <location>
        <begin position="162"/>
        <end position="185"/>
    </location>
</feature>
<dbReference type="Proteomes" id="UP000800094">
    <property type="component" value="Unassembled WGS sequence"/>
</dbReference>
<dbReference type="GO" id="GO:0005886">
    <property type="term" value="C:plasma membrane"/>
    <property type="evidence" value="ECO:0007669"/>
    <property type="project" value="TreeGrafter"/>
</dbReference>
<feature type="transmembrane region" description="Helical" evidence="6">
    <location>
        <begin position="467"/>
        <end position="487"/>
    </location>
</feature>
<gene>
    <name evidence="8" type="ORF">BU26DRAFT_438900</name>
</gene>
<dbReference type="Gene3D" id="1.20.1250.20">
    <property type="entry name" value="MFS general substrate transporter like domains"/>
    <property type="match status" value="1"/>
</dbReference>
<feature type="transmembrane region" description="Helical" evidence="6">
    <location>
        <begin position="99"/>
        <end position="116"/>
    </location>
</feature>
<name>A0A6A6HW71_9PLEO</name>
<evidence type="ECO:0000256" key="5">
    <source>
        <dbReference type="SAM" id="MobiDB-lite"/>
    </source>
</evidence>
<evidence type="ECO:0000256" key="1">
    <source>
        <dbReference type="ARBA" id="ARBA00004141"/>
    </source>
</evidence>
<feature type="transmembrane region" description="Helical" evidence="6">
    <location>
        <begin position="191"/>
        <end position="210"/>
    </location>
</feature>
<dbReference type="RefSeq" id="XP_033677281.1">
    <property type="nucleotide sequence ID" value="XM_033824316.1"/>
</dbReference>
<feature type="transmembrane region" description="Helical" evidence="6">
    <location>
        <begin position="32"/>
        <end position="52"/>
    </location>
</feature>
<dbReference type="AlphaFoldDB" id="A0A6A6HW71"/>
<feature type="transmembrane region" description="Helical" evidence="6">
    <location>
        <begin position="334"/>
        <end position="359"/>
    </location>
</feature>
<feature type="transmembrane region" description="Helical" evidence="6">
    <location>
        <begin position="398"/>
        <end position="425"/>
    </location>
</feature>
<evidence type="ECO:0000256" key="6">
    <source>
        <dbReference type="SAM" id="Phobius"/>
    </source>
</evidence>
<dbReference type="InterPro" id="IPR020846">
    <property type="entry name" value="MFS_dom"/>
</dbReference>
<evidence type="ECO:0000313" key="9">
    <source>
        <dbReference type="Proteomes" id="UP000800094"/>
    </source>
</evidence>
<organism evidence="8 9">
    <name type="scientific">Trematosphaeria pertusa</name>
    <dbReference type="NCBI Taxonomy" id="390896"/>
    <lineage>
        <taxon>Eukaryota</taxon>
        <taxon>Fungi</taxon>
        <taxon>Dikarya</taxon>
        <taxon>Ascomycota</taxon>
        <taxon>Pezizomycotina</taxon>
        <taxon>Dothideomycetes</taxon>
        <taxon>Pleosporomycetidae</taxon>
        <taxon>Pleosporales</taxon>
        <taxon>Massarineae</taxon>
        <taxon>Trematosphaeriaceae</taxon>
        <taxon>Trematosphaeria</taxon>
    </lineage>
</organism>
<dbReference type="InterPro" id="IPR011701">
    <property type="entry name" value="MFS"/>
</dbReference>
<proteinExistence type="predicted"/>
<keyword evidence="4 6" id="KW-0472">Membrane</keyword>
<protein>
    <submittedName>
        <fullName evidence="8">Putative MFS transporter</fullName>
    </submittedName>
</protein>
<evidence type="ECO:0000256" key="2">
    <source>
        <dbReference type="ARBA" id="ARBA00022692"/>
    </source>
</evidence>
<keyword evidence="3 6" id="KW-1133">Transmembrane helix</keyword>
<keyword evidence="2 6" id="KW-0812">Transmembrane</keyword>